<proteinExistence type="predicted"/>
<dbReference type="EMBL" id="CAJOBG010114328">
    <property type="protein sequence ID" value="CAF4752722.1"/>
    <property type="molecule type" value="Genomic_DNA"/>
</dbReference>
<comment type="caution">
    <text evidence="1">The sequence shown here is derived from an EMBL/GenBank/DDBJ whole genome shotgun (WGS) entry which is preliminary data.</text>
</comment>
<evidence type="ECO:0000313" key="1">
    <source>
        <dbReference type="EMBL" id="CAF4678283.1"/>
    </source>
</evidence>
<evidence type="ECO:0000313" key="3">
    <source>
        <dbReference type="Proteomes" id="UP000663866"/>
    </source>
</evidence>
<sequence>LITGENDRNLSSWSKEPQAWIFAHNERWRLIMILLILAYDDEQIGGGSLLVLLSNSSLEANENLYNSSNDTVIERILRLF</sequence>
<keyword evidence="3" id="KW-1185">Reference proteome</keyword>
<accession>A0A821GXS6</accession>
<reference evidence="1" key="1">
    <citation type="submission" date="2021-02" db="EMBL/GenBank/DDBJ databases">
        <authorList>
            <person name="Nowell W R."/>
        </authorList>
    </citation>
    <scope>NUCLEOTIDE SEQUENCE</scope>
</reference>
<dbReference type="EMBL" id="CAJOBG010094662">
    <property type="protein sequence ID" value="CAF4678283.1"/>
    <property type="molecule type" value="Genomic_DNA"/>
</dbReference>
<protein>
    <submittedName>
        <fullName evidence="1">Uncharacterized protein</fullName>
    </submittedName>
</protein>
<organism evidence="1 3">
    <name type="scientific">Rotaria magnacalcarata</name>
    <dbReference type="NCBI Taxonomy" id="392030"/>
    <lineage>
        <taxon>Eukaryota</taxon>
        <taxon>Metazoa</taxon>
        <taxon>Spiralia</taxon>
        <taxon>Gnathifera</taxon>
        <taxon>Rotifera</taxon>
        <taxon>Eurotatoria</taxon>
        <taxon>Bdelloidea</taxon>
        <taxon>Philodinida</taxon>
        <taxon>Philodinidae</taxon>
        <taxon>Rotaria</taxon>
    </lineage>
</organism>
<dbReference type="Proteomes" id="UP000663866">
    <property type="component" value="Unassembled WGS sequence"/>
</dbReference>
<gene>
    <name evidence="1" type="ORF">OVN521_LOCUS47632</name>
    <name evidence="2" type="ORF">OVN521_LOCUS50207</name>
</gene>
<name>A0A821GXS6_9BILA</name>
<evidence type="ECO:0000313" key="2">
    <source>
        <dbReference type="EMBL" id="CAF4752722.1"/>
    </source>
</evidence>
<feature type="non-terminal residue" evidence="1">
    <location>
        <position position="80"/>
    </location>
</feature>
<feature type="non-terminal residue" evidence="1">
    <location>
        <position position="1"/>
    </location>
</feature>
<dbReference type="AlphaFoldDB" id="A0A821GXS6"/>